<gene>
    <name evidence="1" type="ORF">MEDL_51157</name>
</gene>
<reference evidence="1" key="1">
    <citation type="submission" date="2021-03" db="EMBL/GenBank/DDBJ databases">
        <authorList>
            <person name="Bekaert M."/>
        </authorList>
    </citation>
    <scope>NUCLEOTIDE SEQUENCE</scope>
</reference>
<accession>A0A8S3UCX3</accession>
<comment type="caution">
    <text evidence="1">The sequence shown here is derived from an EMBL/GenBank/DDBJ whole genome shotgun (WGS) entry which is preliminary data.</text>
</comment>
<evidence type="ECO:0000313" key="2">
    <source>
        <dbReference type="Proteomes" id="UP000683360"/>
    </source>
</evidence>
<dbReference type="Proteomes" id="UP000683360">
    <property type="component" value="Unassembled WGS sequence"/>
</dbReference>
<protein>
    <submittedName>
        <fullName evidence="1">Uncharacterized protein</fullName>
    </submittedName>
</protein>
<keyword evidence="2" id="KW-1185">Reference proteome</keyword>
<name>A0A8S3UCX3_MYTED</name>
<organism evidence="1 2">
    <name type="scientific">Mytilus edulis</name>
    <name type="common">Blue mussel</name>
    <dbReference type="NCBI Taxonomy" id="6550"/>
    <lineage>
        <taxon>Eukaryota</taxon>
        <taxon>Metazoa</taxon>
        <taxon>Spiralia</taxon>
        <taxon>Lophotrochozoa</taxon>
        <taxon>Mollusca</taxon>
        <taxon>Bivalvia</taxon>
        <taxon>Autobranchia</taxon>
        <taxon>Pteriomorphia</taxon>
        <taxon>Mytilida</taxon>
        <taxon>Mytiloidea</taxon>
        <taxon>Mytilidae</taxon>
        <taxon>Mytilinae</taxon>
        <taxon>Mytilus</taxon>
    </lineage>
</organism>
<dbReference type="EMBL" id="CAJPWZ010002489">
    <property type="protein sequence ID" value="CAG2238755.1"/>
    <property type="molecule type" value="Genomic_DNA"/>
</dbReference>
<dbReference type="PANTHER" id="PTHR17609:SF3">
    <property type="entry name" value="SAP DOMAIN-CONTAINING PROTEIN"/>
    <property type="match status" value="1"/>
</dbReference>
<evidence type="ECO:0000313" key="1">
    <source>
        <dbReference type="EMBL" id="CAG2238755.1"/>
    </source>
</evidence>
<dbReference type="PANTHER" id="PTHR17609">
    <property type="entry name" value="HMG DOMAIN-CONTAINING PROTEIN 3"/>
    <property type="match status" value="1"/>
</dbReference>
<dbReference type="AlphaFoldDB" id="A0A8S3UCX3"/>
<proteinExistence type="predicted"/>
<sequence length="311" mass="36140">MEIYALSDHLYSTPLSKDKTIHTEATVRCTVCNKLFSRGWIRSHMKIHENKEGEISKTKHHYTVVIDEQKGLYTSAVTMKGLRQPIHVQKITHGSNESYCENIACHFLKDTAVRGSNMAYECPHLRSVQYAKHADVAVMQTSSLDSLLEDGIITMEKHLEILNMNQKSVENKSPLIVRIPNDFSTSKRYIFFSVYSEDIRYWSRLDRTVTTNDTVGNKITCKCSTGRRYCNHKLLVKWYLFQEIPEMYNSQVEIEEDLDHDDQEPWQISQPTGITTDDVMVQYLKTNKKSLRIYINQLNFDSTNRSTRNLP</sequence>
<dbReference type="InterPro" id="IPR039598">
    <property type="entry name" value="HMGXB3"/>
</dbReference>
<dbReference type="OrthoDB" id="8948380at2759"/>